<keyword evidence="3" id="KW-0227">DNA damage</keyword>
<dbReference type="InterPro" id="IPR045076">
    <property type="entry name" value="MutS"/>
</dbReference>
<dbReference type="InterPro" id="IPR005835">
    <property type="entry name" value="NTP_transferase_dom"/>
</dbReference>
<dbReference type="SUPFAM" id="SSF53150">
    <property type="entry name" value="DNA repair protein MutS, domain II"/>
    <property type="match status" value="1"/>
</dbReference>
<dbReference type="Pfam" id="PF00483">
    <property type="entry name" value="NTP_transferase"/>
    <property type="match status" value="1"/>
</dbReference>
<dbReference type="GO" id="GO:0140664">
    <property type="term" value="F:ATP-dependent DNA damage sensor activity"/>
    <property type="evidence" value="ECO:0007669"/>
    <property type="project" value="InterPro"/>
</dbReference>
<evidence type="ECO:0000256" key="3">
    <source>
        <dbReference type="ARBA" id="ARBA00022763"/>
    </source>
</evidence>
<dbReference type="InterPro" id="IPR007860">
    <property type="entry name" value="DNA_mmatch_repair_MutS_con_dom"/>
</dbReference>
<dbReference type="SMART" id="SM00534">
    <property type="entry name" value="MUTSac"/>
    <property type="match status" value="1"/>
</dbReference>
<proteinExistence type="inferred from homology"/>
<sequence length="1685" mass="188318">MVKAVILVGGETTGTRFRPLTMDYIKCLFPIAGKPIISHILDKLVNDLGNELEEVFLISFFKDPSKFDSYLKASKSEFPGVKITLLTEPTPMGTGGGIFFFKDQILGGNSESSILFIHGDIVCDYPFKEMLEFQQKSSSKISIMGVDPLVLLKDQVFSGLDKEQVLRKYGTVFSNRKSHDVVHYIEKPESDSFAKFSDTNYQTHINGGIYVFGASVFKQLEEAKARKVGSSDFKAAGNDLDDPYNPDILSLELDVFKSLPGTEGSNFRAFGIEKSWYQLSTPHIALAANEFFLKQSPGKPSACLTPPIKVLSKLGCKECKLGPNVTIGANVTLGEGVRLKNCIICDDVTIGAHTIVSNAIISSGVKIGKWCRVEGTLNAPISQASVENSSTFLSNLVVLCKDTLVSNQVFVYNSVVLPHKELKSDTKYEIVCATWADSNTYSKTALFEQVSVRARACALERLVPEPISLYLVRRREEIKDGEWVSEEILNNVRKAGAAAAKESKNLKNNMKSGRADEEARLGLGSSKMKQSSLMAFFKPAPSKTPSSPLKSKGNEVESDKDVDSSMMEDTTTDTPLTSETNHVPAKEPNLRSSPVRESKPKEETQPKKEVSKPKQESSSSPNNGSRRNKSVSYAESDSEDEDVPSRRKRRRVVESDDEDDFKPTEDADDDDDEHMSDFVVNEDESDVASMDEDDDDEDSYASTKPVKKRKSPKSSTQSPPAKAVNLASSNLGSKFTASSSYTASAAAKPAAKPKPQTKSFAKENEERYQWLVNIKDAEKRTVDDPDYDSRTLYIPSSAWTKFTAFEKQYWEIKSKMWDTVVFFKKGKFYELYENDAVIANTQFDLKIAGGGRANMKLAGIPEMSFEYWAKEFISNGYKGGGTKEEKIIKRELTGILTGGTLTDLDMISDDMATYCLSIRESTNEEGEKVFGACFVDTATSEVNFIELVDDEECSRLDTLITQIKPKEILCEKNNLCSTAVKIIKFNAHNSHQIWNHLNPFSEFLDYDATLEALVKGKYYEAKDLDDFSNYPQVLLDFKDKHHVAFHAFGGLLHYLKLLKLDESIMSLGNIKQYEISKRGSNHLLLDGITLNNLEMLNNSFDGGDKGTLFKLLNKAITPFGRRMLKKWILHPLMNVDEINARYDAIDFFINNEPELRVELESTFGALPDLERLIARVHAKTLRFKDFLKVIEGFESISKIFKNVKKFDIEQSGALKKFINRFPDELHELIGSWEEAFDRQEAMANVVVPAKGVDEEFDSSTAIMEDLEKQLNNYLKGYKKEYKSHEICFRDSGKEIFLIEMPIKIKSIPKDWQQMGATSKVKRYWSPEVKATARSLMEQRETHKTVCDNLISRMYQRFDKHYDLWMSAIKIASNIDCLLALTKTSETISFPSCRPTFISDSDSKIEFDELRHPCFLGTSDFIPNDVHLGGSEASFNLLTGANAAGKSTLMRTTALAVVMSQIGCYLPASKATLTPVDKIMTRLGANDNIMQGKSTFFVELSETKKILSNATSNSLVILDELGRGGSSSDGYAIAESVLHHLATHAQPLGFFATHYGSMGLSFVNHPRIKAMRMGIVVDQNSRNITFLYKLEEGTASGSFGMNVAAMCGIQSEIVDKAEVAAKEYEQTSKLSDEHQKQHISKMSIGLQSDFSWAYQHYGDLEESVLRYGETEKANALECVFRMIETL</sequence>
<dbReference type="InterPro" id="IPR007861">
    <property type="entry name" value="DNA_mismatch_repair_MutS_clamp"/>
</dbReference>
<dbReference type="Gene3D" id="3.30.420.110">
    <property type="entry name" value="MutS, connector domain"/>
    <property type="match status" value="1"/>
</dbReference>
<evidence type="ECO:0000259" key="7">
    <source>
        <dbReference type="PROSITE" id="PS00486"/>
    </source>
</evidence>
<dbReference type="InterPro" id="IPR029044">
    <property type="entry name" value="Nucleotide-diphossugar_trans"/>
</dbReference>
<dbReference type="GO" id="GO:0006298">
    <property type="term" value="P:mismatch repair"/>
    <property type="evidence" value="ECO:0007669"/>
    <property type="project" value="InterPro"/>
</dbReference>
<dbReference type="Pfam" id="PF05192">
    <property type="entry name" value="MutS_III"/>
    <property type="match status" value="1"/>
</dbReference>
<gene>
    <name evidence="8" type="ORF">CXQ87_002957</name>
</gene>
<dbReference type="InterPro" id="IPR007695">
    <property type="entry name" value="DNA_mismatch_repair_MutS-lik_N"/>
</dbReference>
<organism evidence="8 9">
    <name type="scientific">Candidozyma duobushaemuli</name>
    <dbReference type="NCBI Taxonomy" id="1231522"/>
    <lineage>
        <taxon>Eukaryota</taxon>
        <taxon>Fungi</taxon>
        <taxon>Dikarya</taxon>
        <taxon>Ascomycota</taxon>
        <taxon>Saccharomycotina</taxon>
        <taxon>Pichiomycetes</taxon>
        <taxon>Metschnikowiaceae</taxon>
        <taxon>Candidozyma</taxon>
    </lineage>
</organism>
<evidence type="ECO:0000256" key="6">
    <source>
        <dbReference type="SAM" id="MobiDB-lite"/>
    </source>
</evidence>
<comment type="caution">
    <text evidence="8">The sequence shown here is derived from an EMBL/GenBank/DDBJ whole genome shotgun (WGS) entry which is preliminary data.</text>
</comment>
<dbReference type="PANTHER" id="PTHR11361:SF148">
    <property type="entry name" value="DNA MISMATCH REPAIR PROTEIN MSH6"/>
    <property type="match status" value="1"/>
</dbReference>
<dbReference type="FunFam" id="1.10.1420.10:FF:000019">
    <property type="entry name" value="DNA mismatch repair protein"/>
    <property type="match status" value="1"/>
</dbReference>
<feature type="domain" description="DNA mismatch repair proteins mutS family" evidence="7">
    <location>
        <begin position="1513"/>
        <end position="1529"/>
    </location>
</feature>
<dbReference type="SUPFAM" id="SSF48334">
    <property type="entry name" value="DNA repair protein MutS, domain III"/>
    <property type="match status" value="1"/>
</dbReference>
<dbReference type="Pfam" id="PF05188">
    <property type="entry name" value="MutS_II"/>
    <property type="match status" value="1"/>
</dbReference>
<dbReference type="SMART" id="SM00533">
    <property type="entry name" value="MUTSd"/>
    <property type="match status" value="1"/>
</dbReference>
<dbReference type="GeneID" id="37002957"/>
<dbReference type="GO" id="GO:0005524">
    <property type="term" value="F:ATP binding"/>
    <property type="evidence" value="ECO:0007669"/>
    <property type="project" value="UniProtKB-KW"/>
</dbReference>
<dbReference type="PROSITE" id="PS00486">
    <property type="entry name" value="DNA_MISMATCH_REPAIR_2"/>
    <property type="match status" value="1"/>
</dbReference>
<dbReference type="FunFam" id="3.40.50.300:FF:000771">
    <property type="entry name" value="DNA mismatch repair protein"/>
    <property type="match status" value="1"/>
</dbReference>
<dbReference type="Proteomes" id="UP000244406">
    <property type="component" value="Unassembled WGS sequence"/>
</dbReference>
<dbReference type="SUPFAM" id="SSF55271">
    <property type="entry name" value="DNA repair protein MutS, domain I"/>
    <property type="match status" value="1"/>
</dbReference>
<name>A0A2V1ABI1_9ASCO</name>
<dbReference type="InterPro" id="IPR007696">
    <property type="entry name" value="DNA_mismatch_repair_MutS_core"/>
</dbReference>
<evidence type="ECO:0000313" key="9">
    <source>
        <dbReference type="Proteomes" id="UP000244406"/>
    </source>
</evidence>
<dbReference type="Pfam" id="PF00488">
    <property type="entry name" value="MutS_V"/>
    <property type="match status" value="1"/>
</dbReference>
<protein>
    <recommendedName>
        <fullName evidence="7">DNA mismatch repair proteins mutS family domain-containing protein</fullName>
    </recommendedName>
</protein>
<dbReference type="GO" id="GO:0030983">
    <property type="term" value="F:mismatched DNA binding"/>
    <property type="evidence" value="ECO:0007669"/>
    <property type="project" value="InterPro"/>
</dbReference>
<dbReference type="SUPFAM" id="SSF53448">
    <property type="entry name" value="Nucleotide-diphospho-sugar transferases"/>
    <property type="match status" value="1"/>
</dbReference>
<dbReference type="PANTHER" id="PTHR11361">
    <property type="entry name" value="DNA MISMATCH REPAIR PROTEIN MUTS FAMILY MEMBER"/>
    <property type="match status" value="1"/>
</dbReference>
<dbReference type="NCBIfam" id="NF003810">
    <property type="entry name" value="PRK05399.1"/>
    <property type="match status" value="1"/>
</dbReference>
<dbReference type="InterPro" id="IPR000432">
    <property type="entry name" value="DNA_mismatch_repair_MutS_C"/>
</dbReference>
<accession>A0A2V1ABI1</accession>
<dbReference type="VEuPathDB" id="FungiDB:CXQ87_002957"/>
<dbReference type="Gene3D" id="1.10.1420.10">
    <property type="match status" value="2"/>
</dbReference>
<evidence type="ECO:0000313" key="8">
    <source>
        <dbReference type="EMBL" id="PVH15122.1"/>
    </source>
</evidence>
<dbReference type="InterPro" id="IPR016151">
    <property type="entry name" value="DNA_mismatch_repair_MutS_N"/>
</dbReference>
<comment type="similarity">
    <text evidence="1">Belongs to the DNA mismatch repair MutS family.</text>
</comment>
<feature type="compositionally biased region" description="Low complexity" evidence="6">
    <location>
        <begin position="564"/>
        <end position="580"/>
    </location>
</feature>
<dbReference type="InterPro" id="IPR027417">
    <property type="entry name" value="P-loop_NTPase"/>
</dbReference>
<dbReference type="Gene3D" id="3.90.550.10">
    <property type="entry name" value="Spore Coat Polysaccharide Biosynthesis Protein SpsA, Chain A"/>
    <property type="match status" value="1"/>
</dbReference>
<dbReference type="InterPro" id="IPR036187">
    <property type="entry name" value="DNA_mismatch_repair_MutS_sf"/>
</dbReference>
<dbReference type="InterPro" id="IPR056729">
    <property type="entry name" value="GMPPB_C"/>
</dbReference>
<dbReference type="Gene3D" id="3.40.50.300">
    <property type="entry name" value="P-loop containing nucleotide triphosphate hydrolases"/>
    <property type="match status" value="1"/>
</dbReference>
<feature type="region of interest" description="Disordered" evidence="6">
    <location>
        <begin position="538"/>
        <end position="724"/>
    </location>
</feature>
<feature type="compositionally biased region" description="Acidic residues" evidence="6">
    <location>
        <begin position="655"/>
        <end position="699"/>
    </location>
</feature>
<feature type="compositionally biased region" description="Basic and acidic residues" evidence="6">
    <location>
        <begin position="584"/>
        <end position="615"/>
    </location>
</feature>
<dbReference type="Gene3D" id="2.160.10.10">
    <property type="entry name" value="Hexapeptide repeat proteins"/>
    <property type="match status" value="1"/>
</dbReference>
<dbReference type="Gene3D" id="3.40.1170.10">
    <property type="entry name" value="DNA repair protein MutS, domain I"/>
    <property type="match status" value="1"/>
</dbReference>
<dbReference type="InterPro" id="IPR036678">
    <property type="entry name" value="MutS_con_dom_sf"/>
</dbReference>
<dbReference type="Pfam" id="PF01624">
    <property type="entry name" value="MutS_I"/>
    <property type="match status" value="1"/>
</dbReference>
<feature type="compositionally biased region" description="Basic and acidic residues" evidence="6">
    <location>
        <begin position="552"/>
        <end position="563"/>
    </location>
</feature>
<evidence type="ECO:0000256" key="5">
    <source>
        <dbReference type="ARBA" id="ARBA00023125"/>
    </source>
</evidence>
<dbReference type="Pfam" id="PF25087">
    <property type="entry name" value="GMPPB_C"/>
    <property type="match status" value="1"/>
</dbReference>
<dbReference type="GO" id="GO:0032301">
    <property type="term" value="C:MutSalpha complex"/>
    <property type="evidence" value="ECO:0007669"/>
    <property type="project" value="TreeGrafter"/>
</dbReference>
<evidence type="ECO:0000256" key="1">
    <source>
        <dbReference type="ARBA" id="ARBA00006271"/>
    </source>
</evidence>
<keyword evidence="2" id="KW-0547">Nucleotide-binding</keyword>
<reference evidence="8 9" key="1">
    <citation type="submission" date="2017-12" db="EMBL/GenBank/DDBJ databases">
        <title>Genome Sequence of the Amphotericin B-resistant Candida duobushaemulonii strain, B09383.</title>
        <authorList>
            <person name="Chow N.A."/>
            <person name="Gade L."/>
            <person name="Batra D."/>
            <person name="Rowe L.A."/>
            <person name="Loparev V.N."/>
            <person name="Litvintseva A.P."/>
        </authorList>
    </citation>
    <scope>NUCLEOTIDE SEQUENCE [LARGE SCALE GENOMIC DNA]</scope>
    <source>
        <strain evidence="8 9">B09383</strain>
    </source>
</reference>
<keyword evidence="9" id="KW-1185">Reference proteome</keyword>
<dbReference type="EMBL" id="PKFP01000003">
    <property type="protein sequence ID" value="PVH15122.1"/>
    <property type="molecule type" value="Genomic_DNA"/>
</dbReference>
<evidence type="ECO:0000256" key="4">
    <source>
        <dbReference type="ARBA" id="ARBA00022840"/>
    </source>
</evidence>
<feature type="compositionally biased region" description="Low complexity" evidence="6">
    <location>
        <begin position="538"/>
        <end position="551"/>
    </location>
</feature>
<dbReference type="RefSeq" id="XP_025336062.1">
    <property type="nucleotide sequence ID" value="XM_025481444.1"/>
</dbReference>
<keyword evidence="4" id="KW-0067">ATP-binding</keyword>
<dbReference type="SUPFAM" id="SSF52540">
    <property type="entry name" value="P-loop containing nucleoside triphosphate hydrolases"/>
    <property type="match status" value="1"/>
</dbReference>
<dbReference type="Pfam" id="PF05190">
    <property type="entry name" value="MutS_IV"/>
    <property type="match status" value="1"/>
</dbReference>
<keyword evidence="5" id="KW-0238">DNA-binding</keyword>
<evidence type="ECO:0000256" key="2">
    <source>
        <dbReference type="ARBA" id="ARBA00022741"/>
    </source>
</evidence>